<accession>A0A1M3T679</accession>
<sequence length="51" mass="6020">MLPIQSFTHIFAFSTYYSLFLLLIISPIASYLTSRGYYLHQFYLHLMGPRS</sequence>
<feature type="non-terminal residue" evidence="2">
    <location>
        <position position="51"/>
    </location>
</feature>
<gene>
    <name evidence="2" type="ORF">ASPFODRAFT_51084</name>
</gene>
<dbReference type="Proteomes" id="UP000184063">
    <property type="component" value="Unassembled WGS sequence"/>
</dbReference>
<feature type="transmembrane region" description="Helical" evidence="1">
    <location>
        <begin position="6"/>
        <end position="32"/>
    </location>
</feature>
<reference evidence="3" key="1">
    <citation type="journal article" date="2017" name="Genome Biol.">
        <title>Comparative genomics reveals high biological diversity and specific adaptations in the industrially and medically important fungal genus Aspergillus.</title>
        <authorList>
            <person name="de Vries R.P."/>
            <person name="Riley R."/>
            <person name="Wiebenga A."/>
            <person name="Aguilar-Osorio G."/>
            <person name="Amillis S."/>
            <person name="Uchima C.A."/>
            <person name="Anderluh G."/>
            <person name="Asadollahi M."/>
            <person name="Askin M."/>
            <person name="Barry K."/>
            <person name="Battaglia E."/>
            <person name="Bayram O."/>
            <person name="Benocci T."/>
            <person name="Braus-Stromeyer S.A."/>
            <person name="Caldana C."/>
            <person name="Canovas D."/>
            <person name="Cerqueira G.C."/>
            <person name="Chen F."/>
            <person name="Chen W."/>
            <person name="Choi C."/>
            <person name="Clum A."/>
            <person name="Dos Santos R.A."/>
            <person name="Damasio A.R."/>
            <person name="Diallinas G."/>
            <person name="Emri T."/>
            <person name="Fekete E."/>
            <person name="Flipphi M."/>
            <person name="Freyberg S."/>
            <person name="Gallo A."/>
            <person name="Gournas C."/>
            <person name="Habgood R."/>
            <person name="Hainaut M."/>
            <person name="Harispe M.L."/>
            <person name="Henrissat B."/>
            <person name="Hilden K.S."/>
            <person name="Hope R."/>
            <person name="Hossain A."/>
            <person name="Karabika E."/>
            <person name="Karaffa L."/>
            <person name="Karanyi Z."/>
            <person name="Krasevec N."/>
            <person name="Kuo A."/>
            <person name="Kusch H."/>
            <person name="LaButti K."/>
            <person name="Lagendijk E.L."/>
            <person name="Lapidus A."/>
            <person name="Levasseur A."/>
            <person name="Lindquist E."/>
            <person name="Lipzen A."/>
            <person name="Logrieco A.F."/>
            <person name="MacCabe A."/>
            <person name="Maekelae M.R."/>
            <person name="Malavazi I."/>
            <person name="Melin P."/>
            <person name="Meyer V."/>
            <person name="Mielnichuk N."/>
            <person name="Miskei M."/>
            <person name="Molnar A.P."/>
            <person name="Mule G."/>
            <person name="Ngan C.Y."/>
            <person name="Orejas M."/>
            <person name="Orosz E."/>
            <person name="Ouedraogo J.P."/>
            <person name="Overkamp K.M."/>
            <person name="Park H.-S."/>
            <person name="Perrone G."/>
            <person name="Piumi F."/>
            <person name="Punt P.J."/>
            <person name="Ram A.F."/>
            <person name="Ramon A."/>
            <person name="Rauscher S."/>
            <person name="Record E."/>
            <person name="Riano-Pachon D.M."/>
            <person name="Robert V."/>
            <person name="Roehrig J."/>
            <person name="Ruller R."/>
            <person name="Salamov A."/>
            <person name="Salih N.S."/>
            <person name="Samson R.A."/>
            <person name="Sandor E."/>
            <person name="Sanguinetti M."/>
            <person name="Schuetze T."/>
            <person name="Sepcic K."/>
            <person name="Shelest E."/>
            <person name="Sherlock G."/>
            <person name="Sophianopoulou V."/>
            <person name="Squina F.M."/>
            <person name="Sun H."/>
            <person name="Susca A."/>
            <person name="Todd R.B."/>
            <person name="Tsang A."/>
            <person name="Unkles S.E."/>
            <person name="van de Wiele N."/>
            <person name="van Rossen-Uffink D."/>
            <person name="Oliveira J.V."/>
            <person name="Vesth T.C."/>
            <person name="Visser J."/>
            <person name="Yu J.-H."/>
            <person name="Zhou M."/>
            <person name="Andersen M.R."/>
            <person name="Archer D.B."/>
            <person name="Baker S.E."/>
            <person name="Benoit I."/>
            <person name="Brakhage A.A."/>
            <person name="Braus G.H."/>
            <person name="Fischer R."/>
            <person name="Frisvad J.C."/>
            <person name="Goldman G.H."/>
            <person name="Houbraken J."/>
            <person name="Oakley B."/>
            <person name="Pocsi I."/>
            <person name="Scazzocchio C."/>
            <person name="Seiboth B."/>
            <person name="vanKuyk P.A."/>
            <person name="Wortman J."/>
            <person name="Dyer P.S."/>
            <person name="Grigoriev I.V."/>
        </authorList>
    </citation>
    <scope>NUCLEOTIDE SEQUENCE [LARGE SCALE GENOMIC DNA]</scope>
    <source>
        <strain evidence="3">CBS 106.47</strain>
    </source>
</reference>
<evidence type="ECO:0000256" key="1">
    <source>
        <dbReference type="SAM" id="Phobius"/>
    </source>
</evidence>
<protein>
    <submittedName>
        <fullName evidence="2">Uncharacterized protein</fullName>
    </submittedName>
</protein>
<organism evidence="2 3">
    <name type="scientific">Aspergillus luchuensis (strain CBS 106.47)</name>
    <dbReference type="NCBI Taxonomy" id="1137211"/>
    <lineage>
        <taxon>Eukaryota</taxon>
        <taxon>Fungi</taxon>
        <taxon>Dikarya</taxon>
        <taxon>Ascomycota</taxon>
        <taxon>Pezizomycotina</taxon>
        <taxon>Eurotiomycetes</taxon>
        <taxon>Eurotiomycetidae</taxon>
        <taxon>Eurotiales</taxon>
        <taxon>Aspergillaceae</taxon>
        <taxon>Aspergillus</taxon>
        <taxon>Aspergillus subgen. Circumdati</taxon>
    </lineage>
</organism>
<dbReference type="AlphaFoldDB" id="A0A1M3T679"/>
<dbReference type="VEuPathDB" id="FungiDB:ASPFODRAFT_51084"/>
<dbReference type="EMBL" id="KV878248">
    <property type="protein sequence ID" value="OJZ82241.1"/>
    <property type="molecule type" value="Genomic_DNA"/>
</dbReference>
<proteinExistence type="predicted"/>
<name>A0A1M3T679_ASPLC</name>
<evidence type="ECO:0000313" key="2">
    <source>
        <dbReference type="EMBL" id="OJZ82241.1"/>
    </source>
</evidence>
<evidence type="ECO:0000313" key="3">
    <source>
        <dbReference type="Proteomes" id="UP000184063"/>
    </source>
</evidence>
<keyword evidence="1" id="KW-1133">Transmembrane helix</keyword>
<keyword evidence="1" id="KW-0472">Membrane</keyword>
<keyword evidence="1" id="KW-0812">Transmembrane</keyword>